<evidence type="ECO:0000313" key="2">
    <source>
        <dbReference type="Proteomes" id="UP000480854"/>
    </source>
</evidence>
<dbReference type="InterPro" id="IPR036255">
    <property type="entry name" value="YgfB-like_sf"/>
</dbReference>
<reference evidence="1 2" key="1">
    <citation type="submission" date="2018-07" db="EMBL/GenBank/DDBJ databases">
        <title>Genome sequence of Azospirillum sp. ATCC 49961.</title>
        <authorList>
            <person name="Sant'Anna F.H."/>
            <person name="Baldani J.I."/>
            <person name="Zilli J.E."/>
            <person name="Reis V.M."/>
            <person name="Hartmann A."/>
            <person name="Cruz L."/>
            <person name="de Souza E.M."/>
            <person name="de Oliveira Pedrosa F."/>
            <person name="Passaglia L.M.P."/>
        </authorList>
    </citation>
    <scope>NUCLEOTIDE SEQUENCE [LARGE SCALE GENOMIC DNA]</scope>
    <source>
        <strain evidence="1 2">ATCC 49961</strain>
    </source>
</reference>
<evidence type="ECO:0000313" key="1">
    <source>
        <dbReference type="EMBL" id="KAA0675654.1"/>
    </source>
</evidence>
<name>A0A9W7NEP8_9PROT</name>
<dbReference type="Gene3D" id="1.20.120.740">
    <property type="entry name" value="YgfB uncharacterised protein family UPF0149, PF03695"/>
    <property type="match status" value="1"/>
</dbReference>
<dbReference type="InterPro" id="IPR011978">
    <property type="entry name" value="YgfB-like"/>
</dbReference>
<dbReference type="OrthoDB" id="1551443at2"/>
<organism evidence="1 2">
    <name type="scientific">Roseomonas genomospecies 6</name>
    <dbReference type="NCBI Taxonomy" id="214106"/>
    <lineage>
        <taxon>Bacteria</taxon>
        <taxon>Pseudomonadati</taxon>
        <taxon>Pseudomonadota</taxon>
        <taxon>Alphaproteobacteria</taxon>
        <taxon>Acetobacterales</taxon>
        <taxon>Roseomonadaceae</taxon>
        <taxon>Roseomonas</taxon>
    </lineage>
</organism>
<dbReference type="SUPFAM" id="SSF101327">
    <property type="entry name" value="YgfB-like"/>
    <property type="match status" value="1"/>
</dbReference>
<protein>
    <submittedName>
        <fullName evidence="1">YecA family protein</fullName>
    </submittedName>
</protein>
<comment type="caution">
    <text evidence="1">The sequence shown here is derived from an EMBL/GenBank/DDBJ whole genome shotgun (WGS) entry which is preliminary data.</text>
</comment>
<gene>
    <name evidence="1" type="ORF">DS843_30625</name>
</gene>
<accession>A0A9W7NEP8</accession>
<keyword evidence="2" id="KW-1185">Reference proteome</keyword>
<dbReference type="AlphaFoldDB" id="A0A9W7NEP8"/>
<dbReference type="NCBIfam" id="TIGR02292">
    <property type="entry name" value="ygfB_yecA"/>
    <property type="match status" value="1"/>
</dbReference>
<sequence>MTAKPMLDASDLEAYLRARGRAAPVSRLDALDGYLTAVLVGPKFIDPQIWLGQLLGERTLLATEESREHLAIQAVVHHHNRLSETMAQFPYLYRPQLPPHRDGGLDPMFWSLGFLAATRLAPRAWKSVTNPDKPEHAAFQTLDPMLFGTEAIAEADVPAQAKAILDLREHFKVRRHRSMR</sequence>
<dbReference type="RefSeq" id="WP_149472597.1">
    <property type="nucleotide sequence ID" value="NZ_QOKW01000066.1"/>
</dbReference>
<dbReference type="EMBL" id="QOKW01000066">
    <property type="protein sequence ID" value="KAA0675654.1"/>
    <property type="molecule type" value="Genomic_DNA"/>
</dbReference>
<proteinExistence type="predicted"/>
<dbReference type="Proteomes" id="UP000480854">
    <property type="component" value="Unassembled WGS sequence"/>
</dbReference>
<dbReference type="Pfam" id="PF03695">
    <property type="entry name" value="UPF0149"/>
    <property type="match status" value="1"/>
</dbReference>